<dbReference type="PANTHER" id="PTHR31558">
    <property type="entry name" value="CW14 PROTEIN"/>
    <property type="match status" value="1"/>
</dbReference>
<feature type="domain" description="Protein ENHANCED DISEASE RESISTANCE 2 C-terminal" evidence="2">
    <location>
        <begin position="69"/>
        <end position="312"/>
    </location>
</feature>
<dbReference type="OrthoDB" id="9970435at2759"/>
<comment type="caution">
    <text evidence="3">The sequence shown here is derived from an EMBL/GenBank/DDBJ whole genome shotgun (WGS) entry which is preliminary data.</text>
</comment>
<accession>A0A9W7AA39</accession>
<protein>
    <recommendedName>
        <fullName evidence="2">Protein ENHANCED DISEASE RESISTANCE 2 C-terminal domain-containing protein</fullName>
    </recommendedName>
</protein>
<name>A0A9W7AA39_9STRA</name>
<dbReference type="InterPro" id="IPR009769">
    <property type="entry name" value="EDR2_C"/>
</dbReference>
<organism evidence="3 4">
    <name type="scientific">Triparma laevis f. longispina</name>
    <dbReference type="NCBI Taxonomy" id="1714387"/>
    <lineage>
        <taxon>Eukaryota</taxon>
        <taxon>Sar</taxon>
        <taxon>Stramenopiles</taxon>
        <taxon>Ochrophyta</taxon>
        <taxon>Bolidophyceae</taxon>
        <taxon>Parmales</taxon>
        <taxon>Triparmaceae</taxon>
        <taxon>Triparma</taxon>
    </lineage>
</organism>
<evidence type="ECO:0000256" key="1">
    <source>
        <dbReference type="SAM" id="MobiDB-lite"/>
    </source>
</evidence>
<gene>
    <name evidence="3" type="ORF">TrLO_g15072</name>
</gene>
<dbReference type="AlphaFoldDB" id="A0A9W7AA39"/>
<dbReference type="Proteomes" id="UP001165122">
    <property type="component" value="Unassembled WGS sequence"/>
</dbReference>
<proteinExistence type="predicted"/>
<dbReference type="PANTHER" id="PTHR31558:SF35">
    <property type="entry name" value="PROTEIN ENHANCED DISEASE RESISTANCE 2 C-TERMINAL DOMAIN-CONTAINING PROTEIN"/>
    <property type="match status" value="1"/>
</dbReference>
<evidence type="ECO:0000313" key="4">
    <source>
        <dbReference type="Proteomes" id="UP001165122"/>
    </source>
</evidence>
<reference evidence="4" key="1">
    <citation type="journal article" date="2023" name="Commun. Biol.">
        <title>Genome analysis of Parmales, the sister group of diatoms, reveals the evolutionary specialization of diatoms from phago-mixotrophs to photoautotrophs.</title>
        <authorList>
            <person name="Ban H."/>
            <person name="Sato S."/>
            <person name="Yoshikawa S."/>
            <person name="Yamada K."/>
            <person name="Nakamura Y."/>
            <person name="Ichinomiya M."/>
            <person name="Sato N."/>
            <person name="Blanc-Mathieu R."/>
            <person name="Endo H."/>
            <person name="Kuwata A."/>
            <person name="Ogata H."/>
        </authorList>
    </citation>
    <scope>NUCLEOTIDE SEQUENCE [LARGE SCALE GENOMIC DNA]</scope>
    <source>
        <strain evidence="4">NIES 3700</strain>
    </source>
</reference>
<keyword evidence="4" id="KW-1185">Reference proteome</keyword>
<evidence type="ECO:0000259" key="2">
    <source>
        <dbReference type="Pfam" id="PF07059"/>
    </source>
</evidence>
<dbReference type="Pfam" id="PF07059">
    <property type="entry name" value="EDR2_C"/>
    <property type="match status" value="1"/>
</dbReference>
<feature type="region of interest" description="Disordered" evidence="1">
    <location>
        <begin position="1"/>
        <end position="36"/>
    </location>
</feature>
<dbReference type="EMBL" id="BRXW01000592">
    <property type="protein sequence ID" value="GMH68309.1"/>
    <property type="molecule type" value="Genomic_DNA"/>
</dbReference>
<evidence type="ECO:0000313" key="3">
    <source>
        <dbReference type="EMBL" id="GMH68309.1"/>
    </source>
</evidence>
<sequence>MNQNRRATAPAIFPNRSPLSPLKIDDESSRETSPTPVIREVEEEDKEGGGEIFVVKRVEEIGVYDVGVWSEVSASKFLVRTVNYTTTSEKAPSSSPLFTPTSILAFKSPFKNPSILSCLSTYTSSINTSLNSYLDNLLKEGIKEVEESVPMLVVNFLLPFEHSYMQDQVGGGQLTYFFEPTPTFISDYESGLGGITAEWLKNAKDDEKLRSRFKVIMQLSDPSVLPGAVRKYNGKPVLIQHTGSLKERTFPNGRKFLEMTCDVHGWGTFSRRALVGCLGGLGKMDVECGFLVESRGEGKEQIMGCARVCKIDAEELVSL</sequence>